<dbReference type="RefSeq" id="WP_008676924.1">
    <property type="nucleotide sequence ID" value="NZ_CABKOG010000003.1"/>
</dbReference>
<evidence type="ECO:0000256" key="3">
    <source>
        <dbReference type="ARBA" id="ARBA00018003"/>
    </source>
</evidence>
<dbReference type="HAMAP" id="MF_00309">
    <property type="entry name" value="ATP_synth_A_arch"/>
    <property type="match status" value="1"/>
</dbReference>
<dbReference type="InterPro" id="IPR031686">
    <property type="entry name" value="ATP-synth_a_Xtn"/>
</dbReference>
<feature type="domain" description="ATP synthase A/B type C-terminal" evidence="17">
    <location>
        <begin position="442"/>
        <end position="543"/>
    </location>
</feature>
<keyword evidence="5 13" id="KW-0547">Nucleotide-binding</keyword>
<dbReference type="Pfam" id="PF00006">
    <property type="entry name" value="ATP-synt_ab"/>
    <property type="match status" value="1"/>
</dbReference>
<dbReference type="Pfam" id="PF22919">
    <property type="entry name" value="ATP-synt_VA_C"/>
    <property type="match status" value="1"/>
</dbReference>
<keyword evidence="10 13" id="KW-0066">ATP synthesis</keyword>
<dbReference type="PANTHER" id="PTHR43607:SF1">
    <property type="entry name" value="H(+)-TRANSPORTING TWO-SECTOR ATPASE"/>
    <property type="match status" value="1"/>
</dbReference>
<dbReference type="GO" id="GO:0046961">
    <property type="term" value="F:proton-transporting ATPase activity, rotational mechanism"/>
    <property type="evidence" value="ECO:0007669"/>
    <property type="project" value="InterPro"/>
</dbReference>
<dbReference type="InterPro" id="IPR027417">
    <property type="entry name" value="P-loop_NTPase"/>
</dbReference>
<feature type="domain" description="ATPase F1/V1/A1 complex alpha/beta subunit N-terminal" evidence="15">
    <location>
        <begin position="6"/>
        <end position="68"/>
    </location>
</feature>
<dbReference type="Pfam" id="PF16886">
    <property type="entry name" value="ATP-synt_ab_Xtn"/>
    <property type="match status" value="1"/>
</dbReference>
<evidence type="ECO:0000256" key="4">
    <source>
        <dbReference type="ARBA" id="ARBA00022448"/>
    </source>
</evidence>
<evidence type="ECO:0000259" key="15">
    <source>
        <dbReference type="Pfam" id="PF02874"/>
    </source>
</evidence>
<evidence type="ECO:0000259" key="14">
    <source>
        <dbReference type="Pfam" id="PF00006"/>
    </source>
</evidence>
<accession>A0A9X3XMW8</accession>
<comment type="catalytic activity">
    <reaction evidence="13">
        <text>ATP + H2O + 4 H(+)(in) = ADP + phosphate + 5 H(+)(out)</text>
        <dbReference type="Rhea" id="RHEA:57720"/>
        <dbReference type="ChEBI" id="CHEBI:15377"/>
        <dbReference type="ChEBI" id="CHEBI:15378"/>
        <dbReference type="ChEBI" id="CHEBI:30616"/>
        <dbReference type="ChEBI" id="CHEBI:43474"/>
        <dbReference type="ChEBI" id="CHEBI:456216"/>
        <dbReference type="EC" id="7.1.2.2"/>
    </reaction>
</comment>
<dbReference type="EC" id="7.1.2.2" evidence="2 13"/>
<dbReference type="Proteomes" id="UP001141183">
    <property type="component" value="Unassembled WGS sequence"/>
</dbReference>
<feature type="domain" description="ATPsynthase alpha/beta subunit barrel-sandwich" evidence="16">
    <location>
        <begin position="109"/>
        <end position="194"/>
    </location>
</feature>
<keyword evidence="6 13" id="KW-0375">Hydrogen ion transport</keyword>
<dbReference type="InterPro" id="IPR022878">
    <property type="entry name" value="V-ATPase_asu"/>
</dbReference>
<dbReference type="Gene3D" id="1.10.1140.10">
    <property type="entry name" value="Bovine Mitochondrial F1-atpase, Atp Synthase Beta Chain, Chain D, domain 3"/>
    <property type="match status" value="1"/>
</dbReference>
<dbReference type="FunFam" id="2.40.50.100:FF:000008">
    <property type="entry name" value="V-type proton ATPase catalytic subunit A"/>
    <property type="match status" value="1"/>
</dbReference>
<dbReference type="SUPFAM" id="SSF50615">
    <property type="entry name" value="N-terminal domain of alpha and beta subunits of F1 ATP synthase"/>
    <property type="match status" value="1"/>
</dbReference>
<dbReference type="Gene3D" id="2.40.50.100">
    <property type="match status" value="1"/>
</dbReference>
<evidence type="ECO:0000256" key="9">
    <source>
        <dbReference type="ARBA" id="ARBA00023065"/>
    </source>
</evidence>
<dbReference type="InterPro" id="IPR000194">
    <property type="entry name" value="ATPase_F1/V1/A1_a/bsu_nucl-bd"/>
</dbReference>
<dbReference type="GO" id="GO:0046933">
    <property type="term" value="F:proton-transporting ATP synthase activity, rotational mechanism"/>
    <property type="evidence" value="ECO:0007669"/>
    <property type="project" value="UniProtKB-UniRule"/>
</dbReference>
<feature type="domain" description="ATPase F1/V1/A1 complex alpha/beta subunit nucleotide-binding" evidence="14">
    <location>
        <begin position="212"/>
        <end position="435"/>
    </location>
</feature>
<keyword evidence="4 13" id="KW-0813">Transport</keyword>
<evidence type="ECO:0000259" key="16">
    <source>
        <dbReference type="Pfam" id="PF16886"/>
    </source>
</evidence>
<sequence>MKTGKIIKVAGPLVVAEGMEEANIFDMVKVGEKGLIGEIIEMRNDKASIQVYEETTGIGPGDPVVTTGEPLSIELGPGLIESMFDGIQRPLDAFAKAANSPFLKKGVAVKSLNRERLWKFEPTAKVGDVVEAGDIIGTVQETTVVLHKIMVPYGVKGTIKEIKAGEFTIVDTVCVVETEKGDKELTLMQKWPARKGRPYARKLKPDAPMTTGQRVIDTFFPVAKGGAAAVPGPFGAGKTVVQHQVAKWGDTEIVVYVGCGERGNEMTDVLNEFPELKDPKTGESLMKRTVLIANTSNMPVAAREACIYTGITIAEYFRDMGYSVSIMADSTSRWAEALREMSGRLEEMPGDEGYPAYLGSRLADYYERAGKVICLGNDGREGAVTAIGAVSPPGGDLSEPVTQSTLRIVKVFWGLDAQLAYKRHFPSINWLNSYSLYADTIDEWMNNEVASDWATLRQEAMTLLQEESGLQEIVSLVGIDALSEVDRLKLEVSKSIREDYLQQNAFHEVDTYASLDKQYKMLKLILLFRKEAERALKAGVYLNEILGLSEVRDKIARSKYIHEDNINKIDEIEVELKAAIDALINEKGGVLNA</sequence>
<protein>
    <recommendedName>
        <fullName evidence="3 13">V-type ATP synthase alpha chain</fullName>
        <ecNumber evidence="2 13">7.1.2.2</ecNumber>
    </recommendedName>
    <alternativeName>
        <fullName evidence="11 13">V-ATPase subunit A</fullName>
    </alternativeName>
</protein>
<dbReference type="CDD" id="cd18111">
    <property type="entry name" value="ATP-synt_V_A-type_alpha_C"/>
    <property type="match status" value="1"/>
</dbReference>
<keyword evidence="19" id="KW-1185">Reference proteome</keyword>
<keyword evidence="9 13" id="KW-0406">Ion transport</keyword>
<dbReference type="InterPro" id="IPR004100">
    <property type="entry name" value="ATPase_F1/V1/A1_a/bsu_N"/>
</dbReference>
<evidence type="ECO:0000256" key="8">
    <source>
        <dbReference type="ARBA" id="ARBA00022967"/>
    </source>
</evidence>
<dbReference type="CDD" id="cd01134">
    <property type="entry name" value="V_A-ATPase_A"/>
    <property type="match status" value="1"/>
</dbReference>
<evidence type="ECO:0000256" key="10">
    <source>
        <dbReference type="ARBA" id="ARBA00023310"/>
    </source>
</evidence>
<dbReference type="AlphaFoldDB" id="A0A9X3XMW8"/>
<comment type="similarity">
    <text evidence="1 13">Belongs to the ATPase alpha/beta chains family.</text>
</comment>
<dbReference type="Pfam" id="PF02874">
    <property type="entry name" value="ATP-synt_ab_N"/>
    <property type="match status" value="1"/>
</dbReference>
<dbReference type="InterPro" id="IPR036121">
    <property type="entry name" value="ATPase_F1/V1/A1_a/bsu_N_sf"/>
</dbReference>
<dbReference type="SUPFAM" id="SSF47917">
    <property type="entry name" value="C-terminal domain of alpha and beta subunits of F1 ATP synthase"/>
    <property type="match status" value="1"/>
</dbReference>
<dbReference type="InterPro" id="IPR023366">
    <property type="entry name" value="ATP_synth_asu-like_sf"/>
</dbReference>
<comment type="function">
    <text evidence="12 13">Produces ATP from ADP in the presence of a proton gradient across the membrane. The V-type alpha chain is a catalytic subunit.</text>
</comment>
<organism evidence="18 19">
    <name type="scientific">Clostridium tertium</name>
    <dbReference type="NCBI Taxonomy" id="1559"/>
    <lineage>
        <taxon>Bacteria</taxon>
        <taxon>Bacillati</taxon>
        <taxon>Bacillota</taxon>
        <taxon>Clostridia</taxon>
        <taxon>Eubacteriales</taxon>
        <taxon>Clostridiaceae</taxon>
        <taxon>Clostridium</taxon>
    </lineage>
</organism>
<keyword evidence="8 13" id="KW-1278">Translocase</keyword>
<dbReference type="NCBIfam" id="NF003220">
    <property type="entry name" value="PRK04192.1"/>
    <property type="match status" value="1"/>
</dbReference>
<evidence type="ECO:0000256" key="12">
    <source>
        <dbReference type="ARBA" id="ARBA00054855"/>
    </source>
</evidence>
<evidence type="ECO:0000256" key="5">
    <source>
        <dbReference type="ARBA" id="ARBA00022741"/>
    </source>
</evidence>
<feature type="binding site" evidence="13">
    <location>
        <begin position="232"/>
        <end position="239"/>
    </location>
    <ligand>
        <name>ATP</name>
        <dbReference type="ChEBI" id="CHEBI:30616"/>
    </ligand>
</feature>
<evidence type="ECO:0000256" key="1">
    <source>
        <dbReference type="ARBA" id="ARBA00008936"/>
    </source>
</evidence>
<dbReference type="GO" id="GO:0042777">
    <property type="term" value="P:proton motive force-driven plasma membrane ATP synthesis"/>
    <property type="evidence" value="ECO:0007669"/>
    <property type="project" value="UniProtKB-UniRule"/>
</dbReference>
<dbReference type="GO" id="GO:0045259">
    <property type="term" value="C:proton-transporting ATP synthase complex"/>
    <property type="evidence" value="ECO:0007669"/>
    <property type="project" value="UniProtKB-ARBA"/>
</dbReference>
<comment type="caution">
    <text evidence="18">The sequence shown here is derived from an EMBL/GenBank/DDBJ whole genome shotgun (WGS) entry which is preliminary data.</text>
</comment>
<evidence type="ECO:0000259" key="17">
    <source>
        <dbReference type="Pfam" id="PF22919"/>
    </source>
</evidence>
<keyword evidence="7 13" id="KW-0067">ATP-binding</keyword>
<dbReference type="InterPro" id="IPR055190">
    <property type="entry name" value="ATP-synt_VA_C"/>
</dbReference>
<reference evidence="18" key="1">
    <citation type="submission" date="2022-05" db="EMBL/GenBank/DDBJ databases">
        <title>Draft genome sequence of Clostridium tertium strain CP3 isolated from Peru.</title>
        <authorList>
            <person name="Hurtado R."/>
            <person name="Lima L."/>
            <person name="Sousa T."/>
            <person name="Jaiswal A.K."/>
            <person name="Tiwari S."/>
            <person name="Maturrano L."/>
            <person name="Brenig B."/>
            <person name="Azevedo V."/>
        </authorList>
    </citation>
    <scope>NUCLEOTIDE SEQUENCE</scope>
    <source>
        <strain evidence="18">CP3</strain>
    </source>
</reference>
<dbReference type="GO" id="GO:0005524">
    <property type="term" value="F:ATP binding"/>
    <property type="evidence" value="ECO:0007669"/>
    <property type="project" value="UniProtKB-UniRule"/>
</dbReference>
<dbReference type="Gene3D" id="3.40.50.300">
    <property type="entry name" value="P-loop containing nucleotide triphosphate hydrolases"/>
    <property type="match status" value="1"/>
</dbReference>
<dbReference type="InterPro" id="IPR024034">
    <property type="entry name" value="ATPase_F1/V1_b/a_C"/>
</dbReference>
<dbReference type="EMBL" id="JAMRYU010000023">
    <property type="protein sequence ID" value="MDC4242073.1"/>
    <property type="molecule type" value="Genomic_DNA"/>
</dbReference>
<dbReference type="InterPro" id="IPR020003">
    <property type="entry name" value="ATPase_a/bsu_AS"/>
</dbReference>
<evidence type="ECO:0000256" key="11">
    <source>
        <dbReference type="ARBA" id="ARBA00031719"/>
    </source>
</evidence>
<evidence type="ECO:0000256" key="7">
    <source>
        <dbReference type="ARBA" id="ARBA00022840"/>
    </source>
</evidence>
<evidence type="ECO:0000313" key="19">
    <source>
        <dbReference type="Proteomes" id="UP001141183"/>
    </source>
</evidence>
<dbReference type="CDD" id="cd18119">
    <property type="entry name" value="ATP-synt_V_A-type_alpha_N"/>
    <property type="match status" value="1"/>
</dbReference>
<dbReference type="SUPFAM" id="SSF52540">
    <property type="entry name" value="P-loop containing nucleoside triphosphate hydrolases"/>
    <property type="match status" value="1"/>
</dbReference>
<dbReference type="FunFam" id="2.40.30.20:FF:000002">
    <property type="entry name" value="V-type proton ATPase catalytic subunit A"/>
    <property type="match status" value="1"/>
</dbReference>
<gene>
    <name evidence="13" type="primary">atpA</name>
    <name evidence="18" type="ORF">NE398_18210</name>
</gene>
<dbReference type="PROSITE" id="PS00152">
    <property type="entry name" value="ATPASE_ALPHA_BETA"/>
    <property type="match status" value="1"/>
</dbReference>
<evidence type="ECO:0000256" key="13">
    <source>
        <dbReference type="HAMAP-Rule" id="MF_00309"/>
    </source>
</evidence>
<proteinExistence type="inferred from homology"/>
<dbReference type="Gene3D" id="2.40.30.20">
    <property type="match status" value="1"/>
</dbReference>
<name>A0A9X3XMW8_9CLOT</name>
<dbReference type="PANTHER" id="PTHR43607">
    <property type="entry name" value="V-TYPE PROTON ATPASE CATALYTIC SUBUNIT A"/>
    <property type="match status" value="1"/>
</dbReference>
<evidence type="ECO:0000256" key="2">
    <source>
        <dbReference type="ARBA" id="ARBA00012473"/>
    </source>
</evidence>
<evidence type="ECO:0000256" key="6">
    <source>
        <dbReference type="ARBA" id="ARBA00022781"/>
    </source>
</evidence>
<evidence type="ECO:0000313" key="18">
    <source>
        <dbReference type="EMBL" id="MDC4242073.1"/>
    </source>
</evidence>